<gene>
    <name evidence="2" type="ORF">B1R32_1093</name>
</gene>
<dbReference type="PROSITE" id="PS51257">
    <property type="entry name" value="PROKAR_LIPOPROTEIN"/>
    <property type="match status" value="1"/>
</dbReference>
<keyword evidence="1" id="KW-0732">Signal</keyword>
<dbReference type="EMBL" id="NIGF01000009">
    <property type="protein sequence ID" value="PQV63664.1"/>
    <property type="molecule type" value="Genomic_DNA"/>
</dbReference>
<evidence type="ECO:0008006" key="4">
    <source>
        <dbReference type="Google" id="ProtNLM"/>
    </source>
</evidence>
<reference evidence="2 3" key="1">
    <citation type="journal article" date="2018" name="Syst. Appl. Microbiol.">
        <title>Abditibacterium utsteinense sp. nov., the first cultivated member of candidate phylum FBP, isolated from ice-free Antarctic soil samples.</title>
        <authorList>
            <person name="Tahon G."/>
            <person name="Tytgat B."/>
            <person name="Lebbe L."/>
            <person name="Carlier A."/>
            <person name="Willems A."/>
        </authorList>
    </citation>
    <scope>NUCLEOTIDE SEQUENCE [LARGE SCALE GENOMIC DNA]</scope>
    <source>
        <strain evidence="2 3">LMG 29911</strain>
    </source>
</reference>
<dbReference type="RefSeq" id="WP_123580589.1">
    <property type="nucleotide sequence ID" value="NZ_NIGF01000009.1"/>
</dbReference>
<dbReference type="InParanoid" id="A0A2S8SS72"/>
<sequence>MKRNSRTKYSFVAFSSAVAAVALLQGCGGGGSSSPSLPTVPTPYDGAYNATFVPSDKIPADGKAPTGSVNILNGRASLQATFFLQPTVVNFYQKKINDGLTKAGYAGAISDNQIPYSIDFISTGQLDGNGKTILESRQKVDVCGTAILTLDSTFAPNSGTSSSVGNYKITFPDNIFVEVAGTKVKRKDTCDNLPLRLGTVTFAR</sequence>
<evidence type="ECO:0000256" key="1">
    <source>
        <dbReference type="SAM" id="SignalP"/>
    </source>
</evidence>
<evidence type="ECO:0000313" key="3">
    <source>
        <dbReference type="Proteomes" id="UP000237684"/>
    </source>
</evidence>
<feature type="signal peptide" evidence="1">
    <location>
        <begin position="1"/>
        <end position="19"/>
    </location>
</feature>
<evidence type="ECO:0000313" key="2">
    <source>
        <dbReference type="EMBL" id="PQV63664.1"/>
    </source>
</evidence>
<dbReference type="AlphaFoldDB" id="A0A2S8SS72"/>
<protein>
    <recommendedName>
        <fullName evidence="4">Lipoprotein</fullName>
    </recommendedName>
</protein>
<name>A0A2S8SS72_9BACT</name>
<dbReference type="Proteomes" id="UP000237684">
    <property type="component" value="Unassembled WGS sequence"/>
</dbReference>
<comment type="caution">
    <text evidence="2">The sequence shown here is derived from an EMBL/GenBank/DDBJ whole genome shotgun (WGS) entry which is preliminary data.</text>
</comment>
<accession>A0A2S8SS72</accession>
<feature type="chain" id="PRO_5015758564" description="Lipoprotein" evidence="1">
    <location>
        <begin position="20"/>
        <end position="204"/>
    </location>
</feature>
<proteinExistence type="predicted"/>
<keyword evidence="3" id="KW-1185">Reference proteome</keyword>
<organism evidence="2 3">
    <name type="scientific">Abditibacterium utsteinense</name>
    <dbReference type="NCBI Taxonomy" id="1960156"/>
    <lineage>
        <taxon>Bacteria</taxon>
        <taxon>Pseudomonadati</taxon>
        <taxon>Abditibacteriota</taxon>
        <taxon>Abditibacteriia</taxon>
        <taxon>Abditibacteriales</taxon>
        <taxon>Abditibacteriaceae</taxon>
        <taxon>Abditibacterium</taxon>
    </lineage>
</organism>